<comment type="caution">
    <text evidence="5">The sequence shown here is derived from an EMBL/GenBank/DDBJ whole genome shotgun (WGS) entry which is preliminary data.</text>
</comment>
<dbReference type="InterPro" id="IPR015797">
    <property type="entry name" value="NUDIX_hydrolase-like_dom_sf"/>
</dbReference>
<evidence type="ECO:0000256" key="2">
    <source>
        <dbReference type="ARBA" id="ARBA00022801"/>
    </source>
</evidence>
<reference evidence="5" key="2">
    <citation type="submission" date="2020-09" db="EMBL/GenBank/DDBJ databases">
        <authorList>
            <person name="Sun Q."/>
            <person name="Ohkuma M."/>
        </authorList>
    </citation>
    <scope>NUCLEOTIDE SEQUENCE</scope>
    <source>
        <strain evidence="5">JCM 14371</strain>
    </source>
</reference>
<feature type="domain" description="Nudix hydrolase" evidence="4">
    <location>
        <begin position="59"/>
        <end position="187"/>
    </location>
</feature>
<dbReference type="GO" id="GO:0005829">
    <property type="term" value="C:cytosol"/>
    <property type="evidence" value="ECO:0007669"/>
    <property type="project" value="TreeGrafter"/>
</dbReference>
<evidence type="ECO:0000313" key="5">
    <source>
        <dbReference type="EMBL" id="GGJ72870.1"/>
    </source>
</evidence>
<dbReference type="PANTHER" id="PTHR11839">
    <property type="entry name" value="UDP/ADP-SUGAR PYROPHOSPHATASE"/>
    <property type="match status" value="1"/>
</dbReference>
<evidence type="ECO:0000256" key="3">
    <source>
        <dbReference type="SAM" id="MobiDB-lite"/>
    </source>
</evidence>
<dbReference type="GO" id="GO:0019693">
    <property type="term" value="P:ribose phosphate metabolic process"/>
    <property type="evidence" value="ECO:0007669"/>
    <property type="project" value="TreeGrafter"/>
</dbReference>
<dbReference type="SUPFAM" id="SSF55811">
    <property type="entry name" value="Nudix"/>
    <property type="match status" value="1"/>
</dbReference>
<dbReference type="Pfam" id="PF00293">
    <property type="entry name" value="NUDIX"/>
    <property type="match status" value="1"/>
</dbReference>
<feature type="region of interest" description="Disordered" evidence="3">
    <location>
        <begin position="1"/>
        <end position="20"/>
    </location>
</feature>
<evidence type="ECO:0000313" key="6">
    <source>
        <dbReference type="Proteomes" id="UP000635726"/>
    </source>
</evidence>
<dbReference type="GO" id="GO:0016787">
    <property type="term" value="F:hydrolase activity"/>
    <property type="evidence" value="ECO:0007669"/>
    <property type="project" value="UniProtKB-KW"/>
</dbReference>
<comment type="cofactor">
    <cofactor evidence="1">
        <name>Mg(2+)</name>
        <dbReference type="ChEBI" id="CHEBI:18420"/>
    </cofactor>
</comment>
<sequence length="203" mass="22373">MPDPTDRPAHPNWPTLVPDEQQPWETLGSETVSGPPHVLHRDHVLTGSGTRLTYLYRPRGPRAVFVLPITPAGEAVLIRQYRYPLRAWITEVVAGGMEPGEDVLDSAARELQEEVGGTAREWIALPAFYPQPSVSGVAFYPLLALGVTLGDAHPEPDELIERLVLPLPEVYRRLLAGEILQGPGALTLFHARRHLVERGLLPA</sequence>
<dbReference type="InterPro" id="IPR000086">
    <property type="entry name" value="NUDIX_hydrolase_dom"/>
</dbReference>
<gene>
    <name evidence="5" type="ORF">GCM10008939_16560</name>
</gene>
<proteinExistence type="predicted"/>
<dbReference type="PROSITE" id="PS51462">
    <property type="entry name" value="NUDIX"/>
    <property type="match status" value="1"/>
</dbReference>
<accession>A0A917UPL3</accession>
<dbReference type="GO" id="GO:0006753">
    <property type="term" value="P:nucleoside phosphate metabolic process"/>
    <property type="evidence" value="ECO:0007669"/>
    <property type="project" value="TreeGrafter"/>
</dbReference>
<name>A0A917UPL3_9DEIO</name>
<dbReference type="RefSeq" id="WP_188962174.1">
    <property type="nucleotide sequence ID" value="NZ_BMOE01000004.1"/>
</dbReference>
<dbReference type="AlphaFoldDB" id="A0A917UPL3"/>
<dbReference type="EMBL" id="BMOE01000004">
    <property type="protein sequence ID" value="GGJ72870.1"/>
    <property type="molecule type" value="Genomic_DNA"/>
</dbReference>
<dbReference type="CDD" id="cd24161">
    <property type="entry name" value="NUDIX_ADPRase_Ndx2"/>
    <property type="match status" value="1"/>
</dbReference>
<organism evidence="5 6">
    <name type="scientific">Deinococcus aquiradiocola</name>
    <dbReference type="NCBI Taxonomy" id="393059"/>
    <lineage>
        <taxon>Bacteria</taxon>
        <taxon>Thermotogati</taxon>
        <taxon>Deinococcota</taxon>
        <taxon>Deinococci</taxon>
        <taxon>Deinococcales</taxon>
        <taxon>Deinococcaceae</taxon>
        <taxon>Deinococcus</taxon>
    </lineage>
</organism>
<keyword evidence="6" id="KW-1185">Reference proteome</keyword>
<protein>
    <submittedName>
        <fullName evidence="5">DNA mismatch repair protein MutT</fullName>
    </submittedName>
</protein>
<reference evidence="5" key="1">
    <citation type="journal article" date="2014" name="Int. J. Syst. Evol. Microbiol.">
        <title>Complete genome sequence of Corynebacterium casei LMG S-19264T (=DSM 44701T), isolated from a smear-ripened cheese.</title>
        <authorList>
            <consortium name="US DOE Joint Genome Institute (JGI-PGF)"/>
            <person name="Walter F."/>
            <person name="Albersmeier A."/>
            <person name="Kalinowski J."/>
            <person name="Ruckert C."/>
        </authorList>
    </citation>
    <scope>NUCLEOTIDE SEQUENCE</scope>
    <source>
        <strain evidence="5">JCM 14371</strain>
    </source>
</reference>
<dbReference type="Proteomes" id="UP000635726">
    <property type="component" value="Unassembled WGS sequence"/>
</dbReference>
<dbReference type="PANTHER" id="PTHR11839:SF18">
    <property type="entry name" value="NUDIX HYDROLASE DOMAIN-CONTAINING PROTEIN"/>
    <property type="match status" value="1"/>
</dbReference>
<keyword evidence="2" id="KW-0378">Hydrolase</keyword>
<evidence type="ECO:0000256" key="1">
    <source>
        <dbReference type="ARBA" id="ARBA00001946"/>
    </source>
</evidence>
<evidence type="ECO:0000259" key="4">
    <source>
        <dbReference type="PROSITE" id="PS51462"/>
    </source>
</evidence>
<dbReference type="Gene3D" id="3.90.79.10">
    <property type="entry name" value="Nucleoside Triphosphate Pyrophosphohydrolase"/>
    <property type="match status" value="1"/>
</dbReference>